<name>A0ABZ3IIT5_9FIRM</name>
<dbReference type="RefSeq" id="WP_094602641.1">
    <property type="nucleotide sequence ID" value="NZ_CP155573.1"/>
</dbReference>
<protein>
    <recommendedName>
        <fullName evidence="4">Apolipoprotein N-acyltransferase</fullName>
    </recommendedName>
</protein>
<feature type="transmembrane region" description="Helical" evidence="1">
    <location>
        <begin position="122"/>
        <end position="141"/>
    </location>
</feature>
<gene>
    <name evidence="2" type="ORF">SPSIL_013870</name>
</gene>
<feature type="transmembrane region" description="Helical" evidence="1">
    <location>
        <begin position="88"/>
        <end position="110"/>
    </location>
</feature>
<keyword evidence="1" id="KW-0812">Transmembrane</keyword>
<feature type="transmembrane region" description="Helical" evidence="1">
    <location>
        <begin position="60"/>
        <end position="81"/>
    </location>
</feature>
<evidence type="ECO:0000256" key="1">
    <source>
        <dbReference type="SAM" id="Phobius"/>
    </source>
</evidence>
<organism evidence="2 3">
    <name type="scientific">Sporomusa silvacetica DSM 10669</name>
    <dbReference type="NCBI Taxonomy" id="1123289"/>
    <lineage>
        <taxon>Bacteria</taxon>
        <taxon>Bacillati</taxon>
        <taxon>Bacillota</taxon>
        <taxon>Negativicutes</taxon>
        <taxon>Selenomonadales</taxon>
        <taxon>Sporomusaceae</taxon>
        <taxon>Sporomusa</taxon>
    </lineage>
</organism>
<evidence type="ECO:0000313" key="2">
    <source>
        <dbReference type="EMBL" id="XFO65278.1"/>
    </source>
</evidence>
<reference evidence="2" key="1">
    <citation type="submission" date="2024-05" db="EMBL/GenBank/DDBJ databases">
        <title>Isolation and characterization of Sporomusa carbonis sp. nov., a carboxydotrophic hydrogenogen in the genus of Sporomusa isolated from a charcoal burning pile.</title>
        <authorList>
            <person name="Boeer T."/>
            <person name="Rosenbaum F."/>
            <person name="Eysell L."/>
            <person name="Mueller V."/>
            <person name="Daniel R."/>
            <person name="Poehlein A."/>
        </authorList>
    </citation>
    <scope>NUCLEOTIDE SEQUENCE [LARGE SCALE GENOMIC DNA]</scope>
    <source>
        <strain evidence="2">DSM 10669</strain>
    </source>
</reference>
<dbReference type="EMBL" id="CP155573">
    <property type="protein sequence ID" value="XFO65278.1"/>
    <property type="molecule type" value="Genomic_DNA"/>
</dbReference>
<evidence type="ECO:0000313" key="3">
    <source>
        <dbReference type="Proteomes" id="UP000216752"/>
    </source>
</evidence>
<proteinExistence type="predicted"/>
<feature type="transmembrane region" description="Helical" evidence="1">
    <location>
        <begin position="34"/>
        <end position="54"/>
    </location>
</feature>
<keyword evidence="3" id="KW-1185">Reference proteome</keyword>
<keyword evidence="1" id="KW-0472">Membrane</keyword>
<feature type="transmembrane region" description="Helical" evidence="1">
    <location>
        <begin position="6"/>
        <end position="22"/>
    </location>
</feature>
<dbReference type="Proteomes" id="UP000216752">
    <property type="component" value="Chromosome"/>
</dbReference>
<evidence type="ECO:0008006" key="4">
    <source>
        <dbReference type="Google" id="ProtNLM"/>
    </source>
</evidence>
<accession>A0ABZ3IIT5</accession>
<keyword evidence="1" id="KW-1133">Transmembrane helix</keyword>
<sequence>MSNQTILWGTLIIPWLTLFFLPREDIKRFMPAGLLTLVMTIIASEVGVANGWWYFRETTYPLAILPSFYYGLYPITPMWVLKYTYGRFWLFFLVEIFNNAVYIFIIFPWFASRGILDFPAKLLGFIFTVIMSFAIYSFQMWQEGVFDRSEKTEALTALRPAATKPLPKDQENKPESK</sequence>